<name>A0A254TEZ9_9BURK</name>
<dbReference type="GO" id="GO:0016853">
    <property type="term" value="F:isomerase activity"/>
    <property type="evidence" value="ECO:0007669"/>
    <property type="project" value="UniProtKB-UniRule"/>
</dbReference>
<evidence type="ECO:0000313" key="6">
    <source>
        <dbReference type="EMBL" id="OWW21210.1"/>
    </source>
</evidence>
<dbReference type="Gene3D" id="3.30.429.10">
    <property type="entry name" value="Macrophage Migration Inhibitory Factor"/>
    <property type="match status" value="1"/>
</dbReference>
<dbReference type="Proteomes" id="UP000197535">
    <property type="component" value="Unassembled WGS sequence"/>
</dbReference>
<protein>
    <recommendedName>
        <fullName evidence="4">Tautomerase</fullName>
        <ecNumber evidence="4">5.3.2.-</ecNumber>
    </recommendedName>
</protein>
<accession>A0A254TEZ9</accession>
<evidence type="ECO:0000256" key="1">
    <source>
        <dbReference type="ARBA" id="ARBA00006723"/>
    </source>
</evidence>
<dbReference type="AlphaFoldDB" id="A0A254TEZ9"/>
<gene>
    <name evidence="6" type="ORF">AYR66_18745</name>
</gene>
<dbReference type="OrthoDB" id="8527422at2"/>
<feature type="domain" description="4-oxalocrotonate tautomerase-like" evidence="5">
    <location>
        <begin position="2"/>
        <end position="57"/>
    </location>
</feature>
<evidence type="ECO:0000313" key="7">
    <source>
        <dbReference type="Proteomes" id="UP000197535"/>
    </source>
</evidence>
<sequence>MPIILAKIMEGRSQEKIDAFIEAVTDAAHKTLDAPRESVRVLVEEVPKSHWGIGGKSARSLGR</sequence>
<dbReference type="SUPFAM" id="SSF55331">
    <property type="entry name" value="Tautomerase/MIF"/>
    <property type="match status" value="1"/>
</dbReference>
<dbReference type="NCBIfam" id="NF002524">
    <property type="entry name" value="PRK01964.1"/>
    <property type="match status" value="1"/>
</dbReference>
<comment type="similarity">
    <text evidence="1 4">Belongs to the 4-oxalocrotonate tautomerase family.</text>
</comment>
<evidence type="ECO:0000256" key="4">
    <source>
        <dbReference type="RuleBase" id="RU362032"/>
    </source>
</evidence>
<proteinExistence type="inferred from homology"/>
<dbReference type="InterPro" id="IPR004370">
    <property type="entry name" value="4-OT-like_dom"/>
</dbReference>
<dbReference type="InterPro" id="IPR014347">
    <property type="entry name" value="Tautomerase/MIF_sf"/>
</dbReference>
<keyword evidence="2 4" id="KW-0413">Isomerase</keyword>
<dbReference type="NCBIfam" id="TIGR00013">
    <property type="entry name" value="taut"/>
    <property type="match status" value="1"/>
</dbReference>
<feature type="active site" description="Proton acceptor; via imino nitrogen" evidence="3">
    <location>
        <position position="2"/>
    </location>
</feature>
<evidence type="ECO:0000259" key="5">
    <source>
        <dbReference type="Pfam" id="PF01361"/>
    </source>
</evidence>
<keyword evidence="7" id="KW-1185">Reference proteome</keyword>
<dbReference type="EMBL" id="LSTO01000001">
    <property type="protein sequence ID" value="OWW21210.1"/>
    <property type="molecule type" value="Genomic_DNA"/>
</dbReference>
<dbReference type="NCBIfam" id="NF002571">
    <property type="entry name" value="PRK02220.1"/>
    <property type="match status" value="1"/>
</dbReference>
<reference evidence="6 7" key="1">
    <citation type="submission" date="2016-02" db="EMBL/GenBank/DDBJ databases">
        <authorList>
            <person name="Wen L."/>
            <person name="He K."/>
            <person name="Yang H."/>
        </authorList>
    </citation>
    <scope>NUCLEOTIDE SEQUENCE [LARGE SCALE GENOMIC DNA]</scope>
    <source>
        <strain evidence="6 7">TSA40</strain>
    </source>
</reference>
<dbReference type="PANTHER" id="PTHR35530">
    <property type="entry name" value="TAUTOMERASE-RELATED"/>
    <property type="match status" value="1"/>
</dbReference>
<organism evidence="6 7">
    <name type="scientific">Noviherbaspirillum denitrificans</name>
    <dbReference type="NCBI Taxonomy" id="1968433"/>
    <lineage>
        <taxon>Bacteria</taxon>
        <taxon>Pseudomonadati</taxon>
        <taxon>Pseudomonadota</taxon>
        <taxon>Betaproteobacteria</taxon>
        <taxon>Burkholderiales</taxon>
        <taxon>Oxalobacteraceae</taxon>
        <taxon>Noviherbaspirillum</taxon>
    </lineage>
</organism>
<dbReference type="InterPro" id="IPR018191">
    <property type="entry name" value="4-OT"/>
</dbReference>
<dbReference type="PANTHER" id="PTHR35530:SF1">
    <property type="entry name" value="2-HYDROXYMUCONATE TAUTOMERASE"/>
    <property type="match status" value="1"/>
</dbReference>
<dbReference type="Pfam" id="PF01361">
    <property type="entry name" value="Tautomerase"/>
    <property type="match status" value="1"/>
</dbReference>
<evidence type="ECO:0000256" key="2">
    <source>
        <dbReference type="ARBA" id="ARBA00023235"/>
    </source>
</evidence>
<comment type="caution">
    <text evidence="6">The sequence shown here is derived from an EMBL/GenBank/DDBJ whole genome shotgun (WGS) entry which is preliminary data.</text>
</comment>
<dbReference type="EC" id="5.3.2.-" evidence="4"/>
<dbReference type="RefSeq" id="WP_088708066.1">
    <property type="nucleotide sequence ID" value="NZ_LSTO01000001.1"/>
</dbReference>
<evidence type="ECO:0000256" key="3">
    <source>
        <dbReference type="PIRSR" id="PIRSR618191-1"/>
    </source>
</evidence>